<dbReference type="InterPro" id="IPR043502">
    <property type="entry name" value="DNA/RNA_pol_sf"/>
</dbReference>
<evidence type="ECO:0000313" key="2">
    <source>
        <dbReference type="Proteomes" id="UP000018721"/>
    </source>
</evidence>
<reference evidence="1 2" key="1">
    <citation type="submission" date="2013-11" db="EMBL/GenBank/DDBJ databases">
        <title>The Genome Sequence of Phytophthora parasitica P1569.</title>
        <authorList>
            <consortium name="The Broad Institute Genomics Platform"/>
            <person name="Russ C."/>
            <person name="Tyler B."/>
            <person name="Panabieres F."/>
            <person name="Shan W."/>
            <person name="Tripathy S."/>
            <person name="Grunwald N."/>
            <person name="Machado M."/>
            <person name="Johnson C.S."/>
            <person name="Arredondo F."/>
            <person name="Hong C."/>
            <person name="Coffey M."/>
            <person name="Young S.K."/>
            <person name="Zeng Q."/>
            <person name="Gargeya S."/>
            <person name="Fitzgerald M."/>
            <person name="Abouelleil A."/>
            <person name="Alvarado L."/>
            <person name="Chapman S.B."/>
            <person name="Gainer-Dewar J."/>
            <person name="Goldberg J."/>
            <person name="Griggs A."/>
            <person name="Gujja S."/>
            <person name="Hansen M."/>
            <person name="Howarth C."/>
            <person name="Imamovic A."/>
            <person name="Ireland A."/>
            <person name="Larimer J."/>
            <person name="McCowan C."/>
            <person name="Murphy C."/>
            <person name="Pearson M."/>
            <person name="Poon T.W."/>
            <person name="Priest M."/>
            <person name="Roberts A."/>
            <person name="Saif S."/>
            <person name="Shea T."/>
            <person name="Sykes S."/>
            <person name="Wortman J."/>
            <person name="Nusbaum C."/>
            <person name="Birren B."/>
        </authorList>
    </citation>
    <scope>NUCLEOTIDE SEQUENCE [LARGE SCALE GENOMIC DNA]</scope>
    <source>
        <strain evidence="1 2">P1569</strain>
    </source>
</reference>
<dbReference type="OrthoDB" id="420169at2759"/>
<dbReference type="SUPFAM" id="SSF56672">
    <property type="entry name" value="DNA/RNA polymerases"/>
    <property type="match status" value="1"/>
</dbReference>
<accession>V9DUZ7</accession>
<comment type="caution">
    <text evidence="1">The sequence shown here is derived from an EMBL/GenBank/DDBJ whole genome shotgun (WGS) entry which is preliminary data.</text>
</comment>
<proteinExistence type="predicted"/>
<gene>
    <name evidence="1" type="ORF">F443_22726</name>
</gene>
<sequence>MDDHEDAFLLGRQTMQDIGIDTDRLFEELASGGHVHDADDDDRARTNPQLAFTVDMGEIKSCLEKMLGAGEATGFDLALLVERNGLVRRNNASHWACLALPVTKPQSEDFRCTVDYRPMNNWTVLQTGATPNLASETQRFLRASTLPAWEFFFEIESAKTPQAQREEVRAFRNEGCVVYIQNSPERLQALIYVQLPSTAAALQQFLCAANCLHNGGLIACGCATAF</sequence>
<organism evidence="1 2">
    <name type="scientific">Phytophthora nicotianae P1569</name>
    <dbReference type="NCBI Taxonomy" id="1317065"/>
    <lineage>
        <taxon>Eukaryota</taxon>
        <taxon>Sar</taxon>
        <taxon>Stramenopiles</taxon>
        <taxon>Oomycota</taxon>
        <taxon>Peronosporomycetes</taxon>
        <taxon>Peronosporales</taxon>
        <taxon>Peronosporaceae</taxon>
        <taxon>Phytophthora</taxon>
    </lineage>
</organism>
<dbReference type="AlphaFoldDB" id="V9DUZ7"/>
<dbReference type="HOGENOM" id="CLU_1226906_0_0_1"/>
<evidence type="ECO:0000313" key="1">
    <source>
        <dbReference type="EMBL" id="ETI30153.1"/>
    </source>
</evidence>
<name>V9DUZ7_PHYNI</name>
<dbReference type="Gene3D" id="3.10.10.10">
    <property type="entry name" value="HIV Type 1 Reverse Transcriptase, subunit A, domain 1"/>
    <property type="match status" value="1"/>
</dbReference>
<protein>
    <submittedName>
        <fullName evidence="1">Uncharacterized protein</fullName>
    </submittedName>
</protein>
<keyword evidence="2" id="KW-1185">Reference proteome</keyword>
<dbReference type="Proteomes" id="UP000018721">
    <property type="component" value="Unassembled WGS sequence"/>
</dbReference>
<dbReference type="EMBL" id="ANIZ01004385">
    <property type="protein sequence ID" value="ETI30153.1"/>
    <property type="molecule type" value="Genomic_DNA"/>
</dbReference>